<dbReference type="NCBIfam" id="TIGR04088">
    <property type="entry name" value="cognate_SipW"/>
    <property type="match status" value="1"/>
</dbReference>
<evidence type="ECO:0000313" key="2">
    <source>
        <dbReference type="EMBL" id="AWH92872.1"/>
    </source>
</evidence>
<dbReference type="Proteomes" id="UP000244928">
    <property type="component" value="Chromosome"/>
</dbReference>
<keyword evidence="3" id="KW-1185">Reference proteome</keyword>
<proteinExistence type="predicted"/>
<evidence type="ECO:0008006" key="4">
    <source>
        <dbReference type="Google" id="ProtNLM"/>
    </source>
</evidence>
<evidence type="ECO:0000313" key="3">
    <source>
        <dbReference type="Proteomes" id="UP000244928"/>
    </source>
</evidence>
<dbReference type="InterPro" id="IPR023833">
    <property type="entry name" value="Signal_pept_SipW-depend-type"/>
</dbReference>
<protein>
    <recommendedName>
        <fullName evidence="4">Alternate-type signal peptide domain-containing protein</fullName>
    </recommendedName>
</protein>
<dbReference type="RefSeq" id="WP_159149317.1">
    <property type="nucleotide sequence ID" value="NZ_CP015449.1"/>
</dbReference>
<gene>
    <name evidence="2" type="ORF">A6035_12635</name>
</gene>
<name>A0A2S1R9D3_9ACTN</name>
<dbReference type="AlphaFoldDB" id="A0A2S1R9D3"/>
<organism evidence="2 3">
    <name type="scientific">Dietzia lutea</name>
    <dbReference type="NCBI Taxonomy" id="546160"/>
    <lineage>
        <taxon>Bacteria</taxon>
        <taxon>Bacillati</taxon>
        <taxon>Actinomycetota</taxon>
        <taxon>Actinomycetes</taxon>
        <taxon>Mycobacteriales</taxon>
        <taxon>Dietziaceae</taxon>
        <taxon>Dietzia</taxon>
    </lineage>
</organism>
<keyword evidence="1" id="KW-0732">Signal</keyword>
<dbReference type="InterPro" id="IPR024006">
    <property type="entry name" value="Alt_signal_exp_actinobact"/>
</dbReference>
<dbReference type="KEGG" id="dlu:A6035_12635"/>
<sequence>MKKTTKGALAAGAAAVLLAGGAGTFAAWTESGDATPGASVQTGSLGVTQVANSASWTWADGTAFDPNSDTLVPGDSIEFTGRYLLDVEGSNLRAELVATSGTSALPAGLEWTPNSGNTLTDLSEVPDDNTEVTVGGTLTFAPGADASMNETITVNELTVTISQTAPASVPAPTGDA</sequence>
<dbReference type="NCBIfam" id="TIGR04089">
    <property type="entry name" value="exp_by_SipW_III"/>
    <property type="match status" value="1"/>
</dbReference>
<dbReference type="EMBL" id="CP015449">
    <property type="protein sequence ID" value="AWH92872.1"/>
    <property type="molecule type" value="Genomic_DNA"/>
</dbReference>
<feature type="signal peptide" evidence="1">
    <location>
        <begin position="1"/>
        <end position="26"/>
    </location>
</feature>
<reference evidence="2 3" key="1">
    <citation type="submission" date="2016-04" db="EMBL/GenBank/DDBJ databases">
        <title>Complete genome sequence of Dietzia lutea YIM 80766T, a strain isolated from desert soil in Egypt.</title>
        <authorList>
            <person name="Zhao J."/>
            <person name="Hu B."/>
            <person name="Geng S."/>
            <person name="Nie Y."/>
            <person name="Tang Y."/>
        </authorList>
    </citation>
    <scope>NUCLEOTIDE SEQUENCE [LARGE SCALE GENOMIC DNA]</scope>
    <source>
        <strain evidence="2 3">YIM 80766</strain>
    </source>
</reference>
<evidence type="ECO:0000256" key="1">
    <source>
        <dbReference type="SAM" id="SignalP"/>
    </source>
</evidence>
<accession>A0A2S1R9D3</accession>
<feature type="chain" id="PRO_5039707999" description="Alternate-type signal peptide domain-containing protein" evidence="1">
    <location>
        <begin position="27"/>
        <end position="176"/>
    </location>
</feature>